<dbReference type="GO" id="GO:0016020">
    <property type="term" value="C:membrane"/>
    <property type="evidence" value="ECO:0007669"/>
    <property type="project" value="UniProtKB-SubCell"/>
</dbReference>
<feature type="transmembrane region" description="Helical" evidence="6">
    <location>
        <begin position="482"/>
        <end position="499"/>
    </location>
</feature>
<keyword evidence="4 6" id="KW-1133">Transmembrane helix</keyword>
<dbReference type="Pfam" id="PF13520">
    <property type="entry name" value="AA_permease_2"/>
    <property type="match status" value="1"/>
</dbReference>
<feature type="transmembrane region" description="Helical" evidence="6">
    <location>
        <begin position="255"/>
        <end position="276"/>
    </location>
</feature>
<dbReference type="KEGG" id="msil:METEAL_30390"/>
<proteinExistence type="predicted"/>
<sequence>MFKHLFLLKSPAHFRREAAEPESGGTRRTLGLFSLIMLGLGLVVGAGIFTVPGIAAARYAGPGIIYSFLIAGFLCVVAGLCYAEMAGMLPEAGSAYAYSYATLGEFTAWIIGWDLCLEYGVGAVLVSVSWSGYLLSLVRDTLGVALPDLVLRLCCGPLEGVTLASGAWVQGLWNVPATVLPALLTLVLARSMKGGARLNNAIVCLKILIVLVFVALGIGLVSRANLVADPGAPGLLALVPARESVLVGGREVARYGWTGGGVLTGVGVVFLAYIGFDAVSTTGREARNPTRDVPLGILATVGLSTLLYVLVALVLTGIVPFRELGSEPIAHGIDRITQLRSWGPGAATGLAIFVKAGALAGLASGVLVTLMGQARILFAMGRDGLLPWFGRADPRTGSPRVATLATGTLVALAAGVLPLTLLSELVSIGTLMAFSLVCIGVPILRRTQPGTERPFRIPCPWFLGTLGAATGAFLMVQMPAETWFRLLVWLYLGFGLYFLQGRRNSRLQREAGTAFGSPWQDLFSISVHVGAAAAAYWAFTHGGHPLLGSMAALLAAWTLHALVGNAPSAPA</sequence>
<dbReference type="PANTHER" id="PTHR43243">
    <property type="entry name" value="INNER MEMBRANE TRANSPORTER YGJI-RELATED"/>
    <property type="match status" value="1"/>
</dbReference>
<feature type="transmembrane region" description="Helical" evidence="6">
    <location>
        <begin position="297"/>
        <end position="319"/>
    </location>
</feature>
<dbReference type="EMBL" id="AP027080">
    <property type="protein sequence ID" value="BDU73865.1"/>
    <property type="molecule type" value="Genomic_DNA"/>
</dbReference>
<gene>
    <name evidence="7" type="ORF">METEAL_30390</name>
</gene>
<comment type="subcellular location">
    <subcellularLocation>
        <location evidence="1">Membrane</location>
        <topology evidence="1">Multi-pass membrane protein</topology>
    </subcellularLocation>
</comment>
<feature type="transmembrane region" description="Helical" evidence="6">
    <location>
        <begin position="457"/>
        <end position="476"/>
    </location>
</feature>
<dbReference type="AlphaFoldDB" id="A0AA48KA90"/>
<feature type="transmembrane region" description="Helical" evidence="6">
    <location>
        <begin position="401"/>
        <end position="419"/>
    </location>
</feature>
<feature type="transmembrane region" description="Helical" evidence="6">
    <location>
        <begin position="32"/>
        <end position="57"/>
    </location>
</feature>
<organism evidence="7 8">
    <name type="scientific">Mesoterricola silvestris</name>
    <dbReference type="NCBI Taxonomy" id="2927979"/>
    <lineage>
        <taxon>Bacteria</taxon>
        <taxon>Pseudomonadati</taxon>
        <taxon>Acidobacteriota</taxon>
        <taxon>Holophagae</taxon>
        <taxon>Holophagales</taxon>
        <taxon>Holophagaceae</taxon>
        <taxon>Mesoterricola</taxon>
    </lineage>
</organism>
<keyword evidence="3 6" id="KW-0812">Transmembrane</keyword>
<feature type="transmembrane region" description="Helical" evidence="6">
    <location>
        <begin position="95"/>
        <end position="113"/>
    </location>
</feature>
<protein>
    <submittedName>
        <fullName evidence="7">Amino acid transporter</fullName>
    </submittedName>
</protein>
<evidence type="ECO:0000256" key="6">
    <source>
        <dbReference type="SAM" id="Phobius"/>
    </source>
</evidence>
<feature type="transmembrane region" description="Helical" evidence="6">
    <location>
        <begin position="350"/>
        <end position="372"/>
    </location>
</feature>
<feature type="transmembrane region" description="Helical" evidence="6">
    <location>
        <begin position="201"/>
        <end position="221"/>
    </location>
</feature>
<dbReference type="Proteomes" id="UP001238179">
    <property type="component" value="Chromosome"/>
</dbReference>
<reference evidence="8" key="1">
    <citation type="journal article" date="2023" name="Int. J. Syst. Evol. Microbiol.">
        <title>Mesoterricola silvestris gen. nov., sp. nov., Mesoterricola sediminis sp. nov., Geothrix oryzae sp. nov., Geothrix edaphica sp. nov., Geothrix rubra sp. nov., and Geothrix limicola sp. nov., six novel members of Acidobacteriota isolated from soils.</title>
        <authorList>
            <person name="Itoh H."/>
            <person name="Sugisawa Y."/>
            <person name="Mise K."/>
            <person name="Xu Z."/>
            <person name="Kuniyasu M."/>
            <person name="Ushijima N."/>
            <person name="Kawano K."/>
            <person name="Kobayashi E."/>
            <person name="Shiratori Y."/>
            <person name="Masuda Y."/>
            <person name="Senoo K."/>
        </authorList>
    </citation>
    <scope>NUCLEOTIDE SEQUENCE [LARGE SCALE GENOMIC DNA]</scope>
    <source>
        <strain evidence="8">W79</strain>
    </source>
</reference>
<accession>A0AA48KA90</accession>
<keyword evidence="2" id="KW-0813">Transport</keyword>
<keyword evidence="8" id="KW-1185">Reference proteome</keyword>
<dbReference type="GO" id="GO:0015171">
    <property type="term" value="F:amino acid transmembrane transporter activity"/>
    <property type="evidence" value="ECO:0007669"/>
    <property type="project" value="TreeGrafter"/>
</dbReference>
<name>A0AA48KA90_9BACT</name>
<evidence type="ECO:0000256" key="5">
    <source>
        <dbReference type="ARBA" id="ARBA00023136"/>
    </source>
</evidence>
<feature type="transmembrane region" description="Helical" evidence="6">
    <location>
        <begin position="425"/>
        <end position="445"/>
    </location>
</feature>
<evidence type="ECO:0000256" key="3">
    <source>
        <dbReference type="ARBA" id="ARBA00022692"/>
    </source>
</evidence>
<keyword evidence="5 6" id="KW-0472">Membrane</keyword>
<dbReference type="PIRSF" id="PIRSF006060">
    <property type="entry name" value="AA_transporter"/>
    <property type="match status" value="1"/>
</dbReference>
<evidence type="ECO:0000313" key="7">
    <source>
        <dbReference type="EMBL" id="BDU73865.1"/>
    </source>
</evidence>
<feature type="transmembrane region" description="Helical" evidence="6">
    <location>
        <begin position="173"/>
        <end position="189"/>
    </location>
</feature>
<evidence type="ECO:0000256" key="2">
    <source>
        <dbReference type="ARBA" id="ARBA00022448"/>
    </source>
</evidence>
<dbReference type="PANTHER" id="PTHR43243:SF4">
    <property type="entry name" value="CATIONIC AMINO ACID TRANSPORTER 4"/>
    <property type="match status" value="1"/>
</dbReference>
<feature type="transmembrane region" description="Helical" evidence="6">
    <location>
        <begin position="63"/>
        <end position="83"/>
    </location>
</feature>
<dbReference type="InterPro" id="IPR002293">
    <property type="entry name" value="AA/rel_permease1"/>
</dbReference>
<dbReference type="Gene3D" id="1.20.1740.10">
    <property type="entry name" value="Amino acid/polyamine transporter I"/>
    <property type="match status" value="1"/>
</dbReference>
<evidence type="ECO:0000313" key="8">
    <source>
        <dbReference type="Proteomes" id="UP001238179"/>
    </source>
</evidence>
<feature type="transmembrane region" description="Helical" evidence="6">
    <location>
        <begin position="119"/>
        <end position="137"/>
    </location>
</feature>
<dbReference type="RefSeq" id="WP_316412532.1">
    <property type="nucleotide sequence ID" value="NZ_AP027080.1"/>
</dbReference>
<evidence type="ECO:0000256" key="4">
    <source>
        <dbReference type="ARBA" id="ARBA00022989"/>
    </source>
</evidence>
<evidence type="ECO:0000256" key="1">
    <source>
        <dbReference type="ARBA" id="ARBA00004141"/>
    </source>
</evidence>